<feature type="compositionally biased region" description="Basic and acidic residues" evidence="1">
    <location>
        <begin position="199"/>
        <end position="214"/>
    </location>
</feature>
<dbReference type="AlphaFoldDB" id="A0A2C6BSZ1"/>
<dbReference type="EMBL" id="NIRN01000001">
    <property type="protein sequence ID" value="PHI06965.1"/>
    <property type="molecule type" value="Genomic_DNA"/>
</dbReference>
<sequence>MKKLFKLLLGLSVILMVACGEEKNSNVGTTSKNYSSLGFPIYYGKIIDSSDDITSESYEFTPKERGIIAVTLRSTYKDYDIGKIIHGIDLIEEIPHKIFIKYEEDNKGFITFSWNEAYMTIPFIIEYNTPKVMQPSSKRNSFLETMYNDIKKEHGEKAAKEAIKEYYNTTLEPQFFINGKKTNFEYVRNTVENILDTSEKDSESFSFNKSDKKSNSNNNYKFKGDTLEEREKKRIKRMQYLKNIDDPNAYFEIMAIMEEQDRDEKETYGIKTTSPFDPPQNTKAGQQLPNGMTDYFGVISTTQSGKYFYSGNFISDAKREPPKMMAEYIEFFVGDEIPSDGSTKGKTIKKYMKDIAKKNDWICLYQMDTETDTIYMVYSLTESIHNASNAEIRVTIDPGYDSSVGGYIPSATHVEYKKLK</sequence>
<evidence type="ECO:0000256" key="2">
    <source>
        <dbReference type="SAM" id="SignalP"/>
    </source>
</evidence>
<name>A0A2C6BSZ1_FUSNP</name>
<reference evidence="3 4" key="1">
    <citation type="submission" date="2017-06" db="EMBL/GenBank/DDBJ databases">
        <title>Draft genome sequence of Fusobacterium nucleatum subsp. polymorphum KCOM 1271 (=ChDC F305).</title>
        <authorList>
            <person name="Kook J.-K."/>
            <person name="Park S.-N."/>
            <person name="Lim Y.K."/>
            <person name="Roh H."/>
        </authorList>
    </citation>
    <scope>NUCLEOTIDE SEQUENCE [LARGE SCALE GENOMIC DNA]</scope>
    <source>
        <strain evidence="4">KCOM 1271 (ChDC F305)</strain>
    </source>
</reference>
<feature type="region of interest" description="Disordered" evidence="1">
    <location>
        <begin position="199"/>
        <end position="225"/>
    </location>
</feature>
<evidence type="ECO:0000256" key="1">
    <source>
        <dbReference type="SAM" id="MobiDB-lite"/>
    </source>
</evidence>
<gene>
    <name evidence="3" type="ORF">CBG54_07960</name>
</gene>
<dbReference type="Proteomes" id="UP000224182">
    <property type="component" value="Unassembled WGS sequence"/>
</dbReference>
<evidence type="ECO:0008006" key="5">
    <source>
        <dbReference type="Google" id="ProtNLM"/>
    </source>
</evidence>
<proteinExistence type="predicted"/>
<dbReference type="PROSITE" id="PS51257">
    <property type="entry name" value="PROKAR_LIPOPROTEIN"/>
    <property type="match status" value="1"/>
</dbReference>
<keyword evidence="2" id="KW-0732">Signal</keyword>
<organism evidence="3 4">
    <name type="scientific">Fusobacterium nucleatum subsp. polymorphum</name>
    <name type="common">Fusobacterium polymorphum</name>
    <dbReference type="NCBI Taxonomy" id="76857"/>
    <lineage>
        <taxon>Bacteria</taxon>
        <taxon>Fusobacteriati</taxon>
        <taxon>Fusobacteriota</taxon>
        <taxon>Fusobacteriia</taxon>
        <taxon>Fusobacteriales</taxon>
        <taxon>Fusobacteriaceae</taxon>
        <taxon>Fusobacterium</taxon>
    </lineage>
</organism>
<evidence type="ECO:0000313" key="3">
    <source>
        <dbReference type="EMBL" id="PHI06965.1"/>
    </source>
</evidence>
<comment type="caution">
    <text evidence="3">The sequence shown here is derived from an EMBL/GenBank/DDBJ whole genome shotgun (WGS) entry which is preliminary data.</text>
</comment>
<accession>A0A2C6BSZ1</accession>
<feature type="signal peptide" evidence="2">
    <location>
        <begin position="1"/>
        <end position="18"/>
    </location>
</feature>
<feature type="chain" id="PRO_5012338283" description="Lipoprotein" evidence="2">
    <location>
        <begin position="19"/>
        <end position="420"/>
    </location>
</feature>
<protein>
    <recommendedName>
        <fullName evidence="5">Lipoprotein</fullName>
    </recommendedName>
</protein>
<evidence type="ECO:0000313" key="4">
    <source>
        <dbReference type="Proteomes" id="UP000224182"/>
    </source>
</evidence>
<dbReference type="RefSeq" id="WP_098974671.1">
    <property type="nucleotide sequence ID" value="NZ_CP077115.1"/>
</dbReference>